<sequence>ATSSDPIKANTWYLRKYSSSFVQIGVTIELLLATNNFFTPAAKGIYDMLVPLVVANIKAELNSVFARVLLYGELTNGEYAVERGFEYLIQDNEPSVGDSGTEVKETNAEGFDDGEYSLRNKELYDQQYIADNIIWWFRAYCKDAGGKKYSIIVIIKHKRSILIIIC</sequence>
<proteinExistence type="predicted"/>
<organism evidence="1">
    <name type="scientific">marine sediment metagenome</name>
    <dbReference type="NCBI Taxonomy" id="412755"/>
    <lineage>
        <taxon>unclassified sequences</taxon>
        <taxon>metagenomes</taxon>
        <taxon>ecological metagenomes</taxon>
    </lineage>
</organism>
<gene>
    <name evidence="1" type="ORF">S12H4_18945</name>
</gene>
<dbReference type="AlphaFoldDB" id="X1SM04"/>
<evidence type="ECO:0000313" key="1">
    <source>
        <dbReference type="EMBL" id="GAI80181.1"/>
    </source>
</evidence>
<dbReference type="EMBL" id="BARW01009414">
    <property type="protein sequence ID" value="GAI80181.1"/>
    <property type="molecule type" value="Genomic_DNA"/>
</dbReference>
<name>X1SM04_9ZZZZ</name>
<accession>X1SM04</accession>
<comment type="caution">
    <text evidence="1">The sequence shown here is derived from an EMBL/GenBank/DDBJ whole genome shotgun (WGS) entry which is preliminary data.</text>
</comment>
<protein>
    <submittedName>
        <fullName evidence="1">Uncharacterized protein</fullName>
    </submittedName>
</protein>
<reference evidence="1" key="1">
    <citation type="journal article" date="2014" name="Front. Microbiol.">
        <title>High frequency of phylogenetically diverse reductive dehalogenase-homologous genes in deep subseafloor sedimentary metagenomes.</title>
        <authorList>
            <person name="Kawai M."/>
            <person name="Futagami T."/>
            <person name="Toyoda A."/>
            <person name="Takaki Y."/>
            <person name="Nishi S."/>
            <person name="Hori S."/>
            <person name="Arai W."/>
            <person name="Tsubouchi T."/>
            <person name="Morono Y."/>
            <person name="Uchiyama I."/>
            <person name="Ito T."/>
            <person name="Fujiyama A."/>
            <person name="Inagaki F."/>
            <person name="Takami H."/>
        </authorList>
    </citation>
    <scope>NUCLEOTIDE SEQUENCE</scope>
    <source>
        <strain evidence="1">Expedition CK06-06</strain>
    </source>
</reference>
<feature type="non-terminal residue" evidence="1">
    <location>
        <position position="1"/>
    </location>
</feature>